<organism evidence="3">
    <name type="scientific">Enterobius vermicularis</name>
    <name type="common">Human pinworm</name>
    <dbReference type="NCBI Taxonomy" id="51028"/>
    <lineage>
        <taxon>Eukaryota</taxon>
        <taxon>Metazoa</taxon>
        <taxon>Ecdysozoa</taxon>
        <taxon>Nematoda</taxon>
        <taxon>Chromadorea</taxon>
        <taxon>Rhabditida</taxon>
        <taxon>Spirurina</taxon>
        <taxon>Oxyuridomorpha</taxon>
        <taxon>Oxyuroidea</taxon>
        <taxon>Oxyuridae</taxon>
        <taxon>Enterobius</taxon>
    </lineage>
</organism>
<protein>
    <submittedName>
        <fullName evidence="3">Dimer_Tnp_hAT domain-containing protein</fullName>
    </submittedName>
</protein>
<keyword evidence="2" id="KW-1185">Reference proteome</keyword>
<gene>
    <name evidence="1" type="ORF">EVEC_LOCUS11458</name>
</gene>
<name>A0A0N4VMR2_ENTVE</name>
<evidence type="ECO:0000313" key="2">
    <source>
        <dbReference type="Proteomes" id="UP000274131"/>
    </source>
</evidence>
<dbReference type="WBParaSite" id="EVEC_0001223901-mRNA-1">
    <property type="protein sequence ID" value="EVEC_0001223901-mRNA-1"/>
    <property type="gene ID" value="EVEC_0001223901"/>
</dbReference>
<dbReference type="EMBL" id="UXUI01012102">
    <property type="protein sequence ID" value="VDD96707.1"/>
    <property type="molecule type" value="Genomic_DNA"/>
</dbReference>
<evidence type="ECO:0000313" key="1">
    <source>
        <dbReference type="EMBL" id="VDD96707.1"/>
    </source>
</evidence>
<reference evidence="3" key="1">
    <citation type="submission" date="2017-02" db="UniProtKB">
        <authorList>
            <consortium name="WormBaseParasite"/>
        </authorList>
    </citation>
    <scope>IDENTIFICATION</scope>
</reference>
<dbReference type="AlphaFoldDB" id="A0A0N4VMR2"/>
<reference evidence="1 2" key="2">
    <citation type="submission" date="2018-10" db="EMBL/GenBank/DDBJ databases">
        <authorList>
            <consortium name="Pathogen Informatics"/>
        </authorList>
    </citation>
    <scope>NUCLEOTIDE SEQUENCE [LARGE SCALE GENOMIC DNA]</scope>
</reference>
<dbReference type="Proteomes" id="UP000274131">
    <property type="component" value="Unassembled WGS sequence"/>
</dbReference>
<proteinExistence type="predicted"/>
<dbReference type="OrthoDB" id="2290221at2759"/>
<evidence type="ECO:0000313" key="3">
    <source>
        <dbReference type="WBParaSite" id="EVEC_0001223901-mRNA-1"/>
    </source>
</evidence>
<accession>A0A0N4VMR2</accession>
<sequence length="211" mass="23693">MNQVLLLYNSTVICHFSCQVQLIKALQGTETDATMRHLVATTISELDLREKTEFVESLRNVLIPFTIEGNACKAFECTSADLENVLNANNVDSLIELWKLTFTQIIPTLDAMLYPLKVFDSTFDLRKTILAAFRDRVLSRILLNVRISLPSIQSIIFYISFVTADNSTEYVTFNSIADKALGLKTDEPESSEADNGSKNLEKVINISFLLT</sequence>